<sequence>MSEEGSPERPDEPTRIIRRNPTGPIATPAAPTAGDTRTGIIRRAPTGAMPIVPDTARTTHIPTVAQMSTANDEPPTSLLPRAKPVQVPGTHSGIRPSATTAISACVVAILSGWATSVVATDLLTGWWDTDRLFCAAVGFLALVFAASTTAGVILLLLGRQIGRFLIALGAVVALLAFTGVFIAGAKIPWIVYTIPVLPVISAALALQPSTKRWVQHR</sequence>
<gene>
    <name evidence="3" type="ORF">H7J73_17090</name>
</gene>
<accession>A0ABT3CEC6</accession>
<protein>
    <submittedName>
        <fullName evidence="3">Uncharacterized protein</fullName>
    </submittedName>
</protein>
<feature type="compositionally biased region" description="Basic and acidic residues" evidence="1">
    <location>
        <begin position="1"/>
        <end position="15"/>
    </location>
</feature>
<name>A0ABT3CEC6_9MYCO</name>
<dbReference type="RefSeq" id="WP_264068744.1">
    <property type="nucleotide sequence ID" value="NZ_JACKTY010000030.1"/>
</dbReference>
<organism evidence="3 4">
    <name type="scientific">Mycolicibacterium komossense</name>
    <dbReference type="NCBI Taxonomy" id="1779"/>
    <lineage>
        <taxon>Bacteria</taxon>
        <taxon>Bacillati</taxon>
        <taxon>Actinomycetota</taxon>
        <taxon>Actinomycetes</taxon>
        <taxon>Mycobacteriales</taxon>
        <taxon>Mycobacteriaceae</taxon>
        <taxon>Mycolicibacterium</taxon>
    </lineage>
</organism>
<keyword evidence="2" id="KW-0472">Membrane</keyword>
<reference evidence="3 4" key="1">
    <citation type="journal article" date="2022" name="BMC Genomics">
        <title>Comparative genome analysis of mycobacteria focusing on tRNA and non-coding RNA.</title>
        <authorList>
            <person name="Behra P.R.K."/>
            <person name="Pettersson B.M.F."/>
            <person name="Ramesh M."/>
            <person name="Das S."/>
            <person name="Dasgupta S."/>
            <person name="Kirsebom L.A."/>
        </authorList>
    </citation>
    <scope>NUCLEOTIDE SEQUENCE [LARGE SCALE GENOMIC DNA]</scope>
    <source>
        <strain evidence="3 4">DSM 44078</strain>
    </source>
</reference>
<comment type="caution">
    <text evidence="3">The sequence shown here is derived from an EMBL/GenBank/DDBJ whole genome shotgun (WGS) entry which is preliminary data.</text>
</comment>
<evidence type="ECO:0000256" key="1">
    <source>
        <dbReference type="SAM" id="MobiDB-lite"/>
    </source>
</evidence>
<feature type="compositionally biased region" description="Low complexity" evidence="1">
    <location>
        <begin position="21"/>
        <end position="38"/>
    </location>
</feature>
<evidence type="ECO:0000313" key="3">
    <source>
        <dbReference type="EMBL" id="MCV7227742.1"/>
    </source>
</evidence>
<keyword evidence="4" id="KW-1185">Reference proteome</keyword>
<keyword evidence="2" id="KW-1133">Transmembrane helix</keyword>
<keyword evidence="2" id="KW-0812">Transmembrane</keyword>
<evidence type="ECO:0000256" key="2">
    <source>
        <dbReference type="SAM" id="Phobius"/>
    </source>
</evidence>
<dbReference type="EMBL" id="JACKTY010000030">
    <property type="protein sequence ID" value="MCV7227742.1"/>
    <property type="molecule type" value="Genomic_DNA"/>
</dbReference>
<feature type="transmembrane region" description="Helical" evidence="2">
    <location>
        <begin position="101"/>
        <end position="120"/>
    </location>
</feature>
<feature type="region of interest" description="Disordered" evidence="1">
    <location>
        <begin position="1"/>
        <end position="38"/>
    </location>
</feature>
<feature type="transmembrane region" description="Helical" evidence="2">
    <location>
        <begin position="189"/>
        <end position="207"/>
    </location>
</feature>
<dbReference type="Proteomes" id="UP001526201">
    <property type="component" value="Unassembled WGS sequence"/>
</dbReference>
<feature type="transmembrane region" description="Helical" evidence="2">
    <location>
        <begin position="164"/>
        <end position="183"/>
    </location>
</feature>
<feature type="transmembrane region" description="Helical" evidence="2">
    <location>
        <begin position="132"/>
        <end position="157"/>
    </location>
</feature>
<proteinExistence type="predicted"/>
<evidence type="ECO:0000313" key="4">
    <source>
        <dbReference type="Proteomes" id="UP001526201"/>
    </source>
</evidence>